<evidence type="ECO:0000313" key="5">
    <source>
        <dbReference type="EMBL" id="MDA0180216.1"/>
    </source>
</evidence>
<evidence type="ECO:0000259" key="4">
    <source>
        <dbReference type="PROSITE" id="PS51746"/>
    </source>
</evidence>
<evidence type="ECO:0000256" key="1">
    <source>
        <dbReference type="ARBA" id="ARBA00022801"/>
    </source>
</evidence>
<evidence type="ECO:0000259" key="3">
    <source>
        <dbReference type="PROSITE" id="PS50112"/>
    </source>
</evidence>
<accession>A0A9X3S8E6</accession>
<dbReference type="PANTHER" id="PTHR43156:SF2">
    <property type="entry name" value="STAGE II SPORULATION PROTEIN E"/>
    <property type="match status" value="1"/>
</dbReference>
<dbReference type="InterPro" id="IPR003018">
    <property type="entry name" value="GAF"/>
</dbReference>
<dbReference type="RefSeq" id="WP_270024524.1">
    <property type="nucleotide sequence ID" value="NZ_JAPDDP010000010.1"/>
</dbReference>
<proteinExistence type="predicted"/>
<feature type="domain" description="PAS" evidence="3">
    <location>
        <begin position="161"/>
        <end position="204"/>
    </location>
</feature>
<dbReference type="SUPFAM" id="SSF55781">
    <property type="entry name" value="GAF domain-like"/>
    <property type="match status" value="2"/>
</dbReference>
<dbReference type="InterPro" id="IPR052016">
    <property type="entry name" value="Bact_Sigma-Reg"/>
</dbReference>
<sequence>MRDARVVAPLVAAFVLVLTGLIAPLALALLLIVAVPAVLFYLGTMRGRAALRAERERFALVRGAAQIADTHLTIPEVVERMRALLTPGFAATCEIDLDRREAAAHTSDSITVPLRARGRAIGTMRLTAPPGRTYGVEDREFAQLIGGRAALALENSGLFAEVDRLVTALDSLAEAVTIQDASGALIYANQAAATTLGFDTPETLLTTPLETIADAWESSDEAGRPLALADLPGARVLRGETPEPLLVRAIRRDTGAEHWRVLKSTPVAGGLSVNVIEEVTEVKRAEHTQRFLAQVSALLASSLDYERTLDRIARLSVPRLADWCNVTMPSATHLRSVALVHRDPAKLELAHEYQERYPAKLDAPGAIQVLSGNSLRVNDIDDETLARIVPDPEQRAAAGRLGLRAFMAVPMLGAGGPIGSITFASAESGRRFSAADQALAEDLGRRAGIAVENAQLYRERSEIARTLQRGLLPDALPTIPGLRVSSLYRPAGAENLVGGDFYDAFPTEHGWMLLVGDVTGRGAAAAAQTGQARHTLRTAGRLLSDPAAALEQLNHALTDRAELAPCTVAIVHVTAQTTDVLCAGHPQPLLVRGGEPRPVGRFGPMLGAWPDAHWQPESLVLEPGDVLVLYTDGVTDAQGEDGRFGDERLLAALRGVTDAAGAVAAIDRALSAFQRGEQADDTAVLAIDLPVRLA</sequence>
<organism evidence="5 6">
    <name type="scientific">Solirubrobacter phytolaccae</name>
    <dbReference type="NCBI Taxonomy" id="1404360"/>
    <lineage>
        <taxon>Bacteria</taxon>
        <taxon>Bacillati</taxon>
        <taxon>Actinomycetota</taxon>
        <taxon>Thermoleophilia</taxon>
        <taxon>Solirubrobacterales</taxon>
        <taxon>Solirubrobacteraceae</taxon>
        <taxon>Solirubrobacter</taxon>
    </lineage>
</organism>
<dbReference type="InterPro" id="IPR000014">
    <property type="entry name" value="PAS"/>
</dbReference>
<dbReference type="Gene3D" id="3.60.40.10">
    <property type="entry name" value="PPM-type phosphatase domain"/>
    <property type="match status" value="1"/>
</dbReference>
<comment type="caution">
    <text evidence="5">The sequence shown here is derived from an EMBL/GenBank/DDBJ whole genome shotgun (WGS) entry which is preliminary data.</text>
</comment>
<keyword evidence="2" id="KW-0812">Transmembrane</keyword>
<dbReference type="GO" id="GO:0016791">
    <property type="term" value="F:phosphatase activity"/>
    <property type="evidence" value="ECO:0007669"/>
    <property type="project" value="TreeGrafter"/>
</dbReference>
<keyword evidence="1" id="KW-0378">Hydrolase</keyword>
<dbReference type="AlphaFoldDB" id="A0A9X3S8E6"/>
<dbReference type="Gene3D" id="3.30.450.20">
    <property type="entry name" value="PAS domain"/>
    <property type="match status" value="1"/>
</dbReference>
<dbReference type="Gene3D" id="3.30.450.40">
    <property type="match status" value="2"/>
</dbReference>
<feature type="transmembrane region" description="Helical" evidence="2">
    <location>
        <begin position="12"/>
        <end position="42"/>
    </location>
</feature>
<dbReference type="SMART" id="SM00331">
    <property type="entry name" value="PP2C_SIG"/>
    <property type="match status" value="1"/>
</dbReference>
<dbReference type="PROSITE" id="PS51746">
    <property type="entry name" value="PPM_2"/>
    <property type="match status" value="1"/>
</dbReference>
<dbReference type="SUPFAM" id="SSF81606">
    <property type="entry name" value="PP2C-like"/>
    <property type="match status" value="1"/>
</dbReference>
<dbReference type="EMBL" id="JAPDDP010000010">
    <property type="protein sequence ID" value="MDA0180216.1"/>
    <property type="molecule type" value="Genomic_DNA"/>
</dbReference>
<keyword evidence="2" id="KW-1133">Transmembrane helix</keyword>
<protein>
    <submittedName>
        <fullName evidence="5">SpoIIE family protein phosphatase</fullName>
    </submittedName>
</protein>
<evidence type="ECO:0000256" key="2">
    <source>
        <dbReference type="SAM" id="Phobius"/>
    </source>
</evidence>
<dbReference type="InterPro" id="IPR035965">
    <property type="entry name" value="PAS-like_dom_sf"/>
</dbReference>
<evidence type="ECO:0000313" key="6">
    <source>
        <dbReference type="Proteomes" id="UP001147653"/>
    </source>
</evidence>
<dbReference type="Proteomes" id="UP001147653">
    <property type="component" value="Unassembled WGS sequence"/>
</dbReference>
<dbReference type="InterPro" id="IPR036457">
    <property type="entry name" value="PPM-type-like_dom_sf"/>
</dbReference>
<keyword evidence="2" id="KW-0472">Membrane</keyword>
<dbReference type="PROSITE" id="PS50112">
    <property type="entry name" value="PAS"/>
    <property type="match status" value="1"/>
</dbReference>
<dbReference type="InterPro" id="IPR001932">
    <property type="entry name" value="PPM-type_phosphatase-like_dom"/>
</dbReference>
<name>A0A9X3S8E6_9ACTN</name>
<dbReference type="SMART" id="SM00065">
    <property type="entry name" value="GAF"/>
    <property type="match status" value="2"/>
</dbReference>
<dbReference type="PANTHER" id="PTHR43156">
    <property type="entry name" value="STAGE II SPORULATION PROTEIN E-RELATED"/>
    <property type="match status" value="1"/>
</dbReference>
<keyword evidence="6" id="KW-1185">Reference proteome</keyword>
<dbReference type="Pfam" id="PF07228">
    <property type="entry name" value="SpoIIE"/>
    <property type="match status" value="1"/>
</dbReference>
<dbReference type="InterPro" id="IPR029016">
    <property type="entry name" value="GAF-like_dom_sf"/>
</dbReference>
<gene>
    <name evidence="5" type="ORF">OJ997_07915</name>
</gene>
<dbReference type="Pfam" id="PF13188">
    <property type="entry name" value="PAS_8"/>
    <property type="match status" value="1"/>
</dbReference>
<reference evidence="5" key="1">
    <citation type="submission" date="2022-10" db="EMBL/GenBank/DDBJ databases">
        <title>The WGS of Solirubrobacter phytolaccae KCTC 29190.</title>
        <authorList>
            <person name="Jiang Z."/>
        </authorList>
    </citation>
    <scope>NUCLEOTIDE SEQUENCE</scope>
    <source>
        <strain evidence="5">KCTC 29190</strain>
    </source>
</reference>
<dbReference type="Pfam" id="PF01590">
    <property type="entry name" value="GAF"/>
    <property type="match status" value="2"/>
</dbReference>
<feature type="domain" description="PPM-type phosphatase" evidence="4">
    <location>
        <begin position="484"/>
        <end position="689"/>
    </location>
</feature>
<dbReference type="SUPFAM" id="SSF55785">
    <property type="entry name" value="PYP-like sensor domain (PAS domain)"/>
    <property type="match status" value="1"/>
</dbReference>